<dbReference type="EMBL" id="CP117255">
    <property type="protein sequence ID" value="WFR96666.1"/>
    <property type="molecule type" value="Genomic_DNA"/>
</dbReference>
<dbReference type="Proteomes" id="UP000249499">
    <property type="component" value="Chromosome"/>
</dbReference>
<gene>
    <name evidence="2" type="ORF">PR017_05955</name>
</gene>
<dbReference type="Gene3D" id="2.60.120.10">
    <property type="entry name" value="Jelly Rolls"/>
    <property type="match status" value="1"/>
</dbReference>
<sequence length="216" mass="23485">MVGNHIDTFDALMAHYVAGSLPEPARILVATHLEMQPVNRLIVHDLEALAGEALEQMPAVDVGDRNSRLATIFASSGSPEPAPRPAERSVHGGLPRTLRDFIGYDLADIPWRSKLPGFRRYGLGEIDGCEVNLMWIRAGRKLPTHTHQGAELTLVLEGAFSDARGRYGPGEISIADDSIVHRPVAENDRPCIAFSVLEAPIKFKGPLTRLVGDLLG</sequence>
<organism evidence="2 3">
    <name type="scientific">Rhizobium tumorigenes</name>
    <dbReference type="NCBI Taxonomy" id="2041385"/>
    <lineage>
        <taxon>Bacteria</taxon>
        <taxon>Pseudomonadati</taxon>
        <taxon>Pseudomonadota</taxon>
        <taxon>Alphaproteobacteria</taxon>
        <taxon>Hyphomicrobiales</taxon>
        <taxon>Rhizobiaceae</taxon>
        <taxon>Rhizobium/Agrobacterium group</taxon>
        <taxon>Rhizobium</taxon>
    </lineage>
</organism>
<dbReference type="KEGG" id="rtu:PR017_05955"/>
<reference evidence="2 3" key="1">
    <citation type="journal article" date="2018" name="Sci. Rep.">
        <title>Rhizobium tumorigenes sp. nov., a novel plant tumorigenic bacterium isolated from cane gall tumors on thornless blackberry.</title>
        <authorList>
            <person name="Kuzmanovi N."/>
            <person name="Smalla K."/>
            <person name="Gronow S."/>
            <person name="PuBawska J."/>
        </authorList>
    </citation>
    <scope>NUCLEOTIDE SEQUENCE [LARGE SCALE GENOMIC DNA]</scope>
    <source>
        <strain evidence="2 3">1078</strain>
    </source>
</reference>
<dbReference type="Gene3D" id="1.10.10.1320">
    <property type="entry name" value="Anti-sigma factor, zinc-finger domain"/>
    <property type="match status" value="1"/>
</dbReference>
<keyword evidence="3" id="KW-1185">Reference proteome</keyword>
<feature type="domain" description="ChrR-like cupin" evidence="1">
    <location>
        <begin position="104"/>
        <end position="195"/>
    </location>
</feature>
<dbReference type="AlphaFoldDB" id="A0AAF1KF96"/>
<protein>
    <submittedName>
        <fullName evidence="2">ChrR family anti-sigma-E factor</fullName>
    </submittedName>
</protein>
<evidence type="ECO:0000259" key="1">
    <source>
        <dbReference type="Pfam" id="PF12973"/>
    </source>
</evidence>
<dbReference type="Pfam" id="PF12973">
    <property type="entry name" value="Cupin_7"/>
    <property type="match status" value="1"/>
</dbReference>
<evidence type="ECO:0000313" key="2">
    <source>
        <dbReference type="EMBL" id="WFR96666.1"/>
    </source>
</evidence>
<proteinExistence type="predicted"/>
<dbReference type="CDD" id="cd20301">
    <property type="entry name" value="cupin_ChrR"/>
    <property type="match status" value="1"/>
</dbReference>
<reference evidence="3" key="2">
    <citation type="journal article" date="2023" name="MicrobiologyOpen">
        <title>Genomics of the tumorigenes clade of the family Rhizobiaceae and description of Rhizobium rhododendri sp. nov.</title>
        <authorList>
            <person name="Kuzmanovic N."/>
            <person name="diCenzo G.C."/>
            <person name="Bunk B."/>
            <person name="Sproeer C."/>
            <person name="Fruehling A."/>
            <person name="Neumann-Schaal M."/>
            <person name="Overmann J."/>
            <person name="Smalla K."/>
        </authorList>
    </citation>
    <scope>NUCLEOTIDE SEQUENCE [LARGE SCALE GENOMIC DNA]</scope>
    <source>
        <strain evidence="3">1078</strain>
    </source>
</reference>
<dbReference type="InterPro" id="IPR025979">
    <property type="entry name" value="ChrR-like_cupin_dom"/>
</dbReference>
<accession>A0AAF1KF96</accession>
<dbReference type="SUPFAM" id="SSF51182">
    <property type="entry name" value="RmlC-like cupins"/>
    <property type="match status" value="1"/>
</dbReference>
<dbReference type="RefSeq" id="WP_111220734.1">
    <property type="nucleotide sequence ID" value="NZ_CP117255.1"/>
</dbReference>
<dbReference type="InterPro" id="IPR012807">
    <property type="entry name" value="Anti-sigma_ChrR"/>
</dbReference>
<dbReference type="NCBIfam" id="TIGR02451">
    <property type="entry name" value="anti_sig_ChrR"/>
    <property type="match status" value="1"/>
</dbReference>
<dbReference type="InterPro" id="IPR014710">
    <property type="entry name" value="RmlC-like_jellyroll"/>
</dbReference>
<dbReference type="InterPro" id="IPR011051">
    <property type="entry name" value="RmlC_Cupin_sf"/>
</dbReference>
<evidence type="ECO:0000313" key="3">
    <source>
        <dbReference type="Proteomes" id="UP000249499"/>
    </source>
</evidence>
<name>A0AAF1KF96_9HYPH</name>
<dbReference type="InterPro" id="IPR041916">
    <property type="entry name" value="Anti_sigma_zinc_sf"/>
</dbReference>